<accession>A0A8H5WUX8</accession>
<evidence type="ECO:0000256" key="1">
    <source>
        <dbReference type="SAM" id="MobiDB-lite"/>
    </source>
</evidence>
<sequence>MGDTRSITITIVNSTELTLTLSQDKLNDGNWVHSPPSVINPGETTRPFEATAGFQENGVDGSVVYAGQIGLITFTFNDPNSGPNTFSGTTENPNYKISHSTGAGEVATVTYILESDPTS</sequence>
<dbReference type="Proteomes" id="UP000562682">
    <property type="component" value="Unassembled WGS sequence"/>
</dbReference>
<reference evidence="2 3" key="1">
    <citation type="submission" date="2020-05" db="EMBL/GenBank/DDBJ databases">
        <title>Identification and distribution of gene clusters putatively required for synthesis of sphingolipid metabolism inhibitors in phylogenetically diverse species of the filamentous fungus Fusarium.</title>
        <authorList>
            <person name="Kim H.-S."/>
            <person name="Busman M."/>
            <person name="Brown D.W."/>
            <person name="Divon H."/>
            <person name="Uhlig S."/>
            <person name="Proctor R.H."/>
        </authorList>
    </citation>
    <scope>NUCLEOTIDE SEQUENCE [LARGE SCALE GENOMIC DNA]</scope>
    <source>
        <strain evidence="2 3">NRRL 25311</strain>
    </source>
</reference>
<name>A0A8H5WUX8_9HYPO</name>
<evidence type="ECO:0000313" key="2">
    <source>
        <dbReference type="EMBL" id="KAF5671900.1"/>
    </source>
</evidence>
<dbReference type="Gene3D" id="2.60.270.50">
    <property type="match status" value="1"/>
</dbReference>
<comment type="caution">
    <text evidence="2">The sequence shown here is derived from an EMBL/GenBank/DDBJ whole genome shotgun (WGS) entry which is preliminary data.</text>
</comment>
<feature type="region of interest" description="Disordered" evidence="1">
    <location>
        <begin position="80"/>
        <end position="99"/>
    </location>
</feature>
<keyword evidence="3" id="KW-1185">Reference proteome</keyword>
<protein>
    <submittedName>
        <fullName evidence="2">Crystal et79</fullName>
    </submittedName>
</protein>
<evidence type="ECO:0000313" key="3">
    <source>
        <dbReference type="Proteomes" id="UP000562682"/>
    </source>
</evidence>
<proteinExistence type="predicted"/>
<dbReference type="EMBL" id="JAAOAK010000343">
    <property type="protein sequence ID" value="KAF5671900.1"/>
    <property type="molecule type" value="Genomic_DNA"/>
</dbReference>
<organism evidence="2 3">
    <name type="scientific">Fusarium denticulatum</name>
    <dbReference type="NCBI Taxonomy" id="48507"/>
    <lineage>
        <taxon>Eukaryota</taxon>
        <taxon>Fungi</taxon>
        <taxon>Dikarya</taxon>
        <taxon>Ascomycota</taxon>
        <taxon>Pezizomycotina</taxon>
        <taxon>Sordariomycetes</taxon>
        <taxon>Hypocreomycetidae</taxon>
        <taxon>Hypocreales</taxon>
        <taxon>Nectriaceae</taxon>
        <taxon>Fusarium</taxon>
        <taxon>Fusarium fujikuroi species complex</taxon>
    </lineage>
</organism>
<gene>
    <name evidence="2" type="ORF">FDENT_10746</name>
</gene>
<dbReference type="AlphaFoldDB" id="A0A8H5WUX8"/>